<evidence type="ECO:0000313" key="2">
    <source>
        <dbReference type="EMBL" id="KAL0454328.1"/>
    </source>
</evidence>
<sequence length="55" mass="6123">MPRLEPKEETPIAVQPVEELLTVELIPGDPDKTTKDRIQNEGGCLRASDQLPPKE</sequence>
<dbReference type="EMBL" id="JACGWN010000003">
    <property type="protein sequence ID" value="KAL0454328.1"/>
    <property type="molecule type" value="Genomic_DNA"/>
</dbReference>
<reference evidence="2" key="1">
    <citation type="submission" date="2020-06" db="EMBL/GenBank/DDBJ databases">
        <authorList>
            <person name="Li T."/>
            <person name="Hu X."/>
            <person name="Zhang T."/>
            <person name="Song X."/>
            <person name="Zhang H."/>
            <person name="Dai N."/>
            <person name="Sheng W."/>
            <person name="Hou X."/>
            <person name="Wei L."/>
        </authorList>
    </citation>
    <scope>NUCLEOTIDE SEQUENCE</scope>
    <source>
        <strain evidence="2">KEN1</strain>
        <tissue evidence="2">Leaf</tissue>
    </source>
</reference>
<comment type="caution">
    <text evidence="2">The sequence shown here is derived from an EMBL/GenBank/DDBJ whole genome shotgun (WGS) entry which is preliminary data.</text>
</comment>
<feature type="region of interest" description="Disordered" evidence="1">
    <location>
        <begin position="26"/>
        <end position="55"/>
    </location>
</feature>
<evidence type="ECO:0000256" key="1">
    <source>
        <dbReference type="SAM" id="MobiDB-lite"/>
    </source>
</evidence>
<proteinExistence type="predicted"/>
<organism evidence="2">
    <name type="scientific">Sesamum latifolium</name>
    <dbReference type="NCBI Taxonomy" id="2727402"/>
    <lineage>
        <taxon>Eukaryota</taxon>
        <taxon>Viridiplantae</taxon>
        <taxon>Streptophyta</taxon>
        <taxon>Embryophyta</taxon>
        <taxon>Tracheophyta</taxon>
        <taxon>Spermatophyta</taxon>
        <taxon>Magnoliopsida</taxon>
        <taxon>eudicotyledons</taxon>
        <taxon>Gunneridae</taxon>
        <taxon>Pentapetalae</taxon>
        <taxon>asterids</taxon>
        <taxon>lamiids</taxon>
        <taxon>Lamiales</taxon>
        <taxon>Pedaliaceae</taxon>
        <taxon>Sesamum</taxon>
    </lineage>
</organism>
<feature type="compositionally biased region" description="Basic and acidic residues" evidence="1">
    <location>
        <begin position="29"/>
        <end position="39"/>
    </location>
</feature>
<reference evidence="2" key="2">
    <citation type="journal article" date="2024" name="Plant">
        <title>Genomic evolution and insights into agronomic trait innovations of Sesamum species.</title>
        <authorList>
            <person name="Miao H."/>
            <person name="Wang L."/>
            <person name="Qu L."/>
            <person name="Liu H."/>
            <person name="Sun Y."/>
            <person name="Le M."/>
            <person name="Wang Q."/>
            <person name="Wei S."/>
            <person name="Zheng Y."/>
            <person name="Lin W."/>
            <person name="Duan Y."/>
            <person name="Cao H."/>
            <person name="Xiong S."/>
            <person name="Wang X."/>
            <person name="Wei L."/>
            <person name="Li C."/>
            <person name="Ma Q."/>
            <person name="Ju M."/>
            <person name="Zhao R."/>
            <person name="Li G."/>
            <person name="Mu C."/>
            <person name="Tian Q."/>
            <person name="Mei H."/>
            <person name="Zhang T."/>
            <person name="Gao T."/>
            <person name="Zhang H."/>
        </authorList>
    </citation>
    <scope>NUCLEOTIDE SEQUENCE</scope>
    <source>
        <strain evidence="2">KEN1</strain>
    </source>
</reference>
<gene>
    <name evidence="2" type="ORF">Slati_0772000</name>
</gene>
<dbReference type="AlphaFoldDB" id="A0AAW2XL99"/>
<protein>
    <submittedName>
        <fullName evidence="2">Uncharacterized protein</fullName>
    </submittedName>
</protein>
<name>A0AAW2XL99_9LAMI</name>
<accession>A0AAW2XL99</accession>